<comment type="caution">
    <text evidence="2">The sequence shown here is derived from an EMBL/GenBank/DDBJ whole genome shotgun (WGS) entry which is preliminary data.</text>
</comment>
<organism evidence="2 3">
    <name type="scientific">Sphingobacterium cellulitidis</name>
    <dbReference type="NCBI Taxonomy" id="1768011"/>
    <lineage>
        <taxon>Bacteria</taxon>
        <taxon>Pseudomonadati</taxon>
        <taxon>Bacteroidota</taxon>
        <taxon>Sphingobacteriia</taxon>
        <taxon>Sphingobacteriales</taxon>
        <taxon>Sphingobacteriaceae</taxon>
        <taxon>Sphingobacterium</taxon>
    </lineage>
</organism>
<reference evidence="2" key="1">
    <citation type="journal article" date="2014" name="Int. J. Syst. Evol. Microbiol.">
        <title>Complete genome sequence of Corynebacterium casei LMG S-19264T (=DSM 44701T), isolated from a smear-ripened cheese.</title>
        <authorList>
            <consortium name="US DOE Joint Genome Institute (JGI-PGF)"/>
            <person name="Walter F."/>
            <person name="Albersmeier A."/>
            <person name="Kalinowski J."/>
            <person name="Ruckert C."/>
        </authorList>
    </citation>
    <scope>NUCLEOTIDE SEQUENCE</scope>
    <source>
        <strain evidence="2">CGMCC 1.15966</strain>
    </source>
</reference>
<reference evidence="2" key="2">
    <citation type="submission" date="2020-09" db="EMBL/GenBank/DDBJ databases">
        <authorList>
            <person name="Sun Q."/>
            <person name="Zhou Y."/>
        </authorList>
    </citation>
    <scope>NUCLEOTIDE SEQUENCE</scope>
    <source>
        <strain evidence="2">CGMCC 1.15966</strain>
    </source>
</reference>
<evidence type="ECO:0000313" key="3">
    <source>
        <dbReference type="Proteomes" id="UP000614460"/>
    </source>
</evidence>
<feature type="chain" id="PRO_5034456335" description="Lipoprotein" evidence="1">
    <location>
        <begin position="23"/>
        <end position="134"/>
    </location>
</feature>
<evidence type="ECO:0000256" key="1">
    <source>
        <dbReference type="SAM" id="SignalP"/>
    </source>
</evidence>
<evidence type="ECO:0000313" key="2">
    <source>
        <dbReference type="EMBL" id="GGE27808.1"/>
    </source>
</evidence>
<accession>A0A8H9G0D1</accession>
<gene>
    <name evidence="2" type="ORF">GCM10011516_26790</name>
</gene>
<dbReference type="RefSeq" id="WP_182498653.1">
    <property type="nucleotide sequence ID" value="NZ_BMKM01000007.1"/>
</dbReference>
<dbReference type="PROSITE" id="PS51257">
    <property type="entry name" value="PROKAR_LIPOPROTEIN"/>
    <property type="match status" value="1"/>
</dbReference>
<keyword evidence="1" id="KW-0732">Signal</keyword>
<protein>
    <recommendedName>
        <fullName evidence="4">Lipoprotein</fullName>
    </recommendedName>
</protein>
<dbReference type="EMBL" id="BMKM01000007">
    <property type="protein sequence ID" value="GGE27808.1"/>
    <property type="molecule type" value="Genomic_DNA"/>
</dbReference>
<dbReference type="Proteomes" id="UP000614460">
    <property type="component" value="Unassembled WGS sequence"/>
</dbReference>
<keyword evidence="3" id="KW-1185">Reference proteome</keyword>
<feature type="signal peptide" evidence="1">
    <location>
        <begin position="1"/>
        <end position="22"/>
    </location>
</feature>
<evidence type="ECO:0008006" key="4">
    <source>
        <dbReference type="Google" id="ProtNLM"/>
    </source>
</evidence>
<dbReference type="AlphaFoldDB" id="A0A8H9G0D1"/>
<name>A0A8H9G0D1_9SPHI</name>
<sequence length="134" mass="14920">MMKKHFNLILLFLGIVLISACSGEKGDVSKDPKYADIANNIFITQQPLYYYNYTHSEGGKSGYFLSAETNMPNAELKAEIPVGSHVKVSKVIEVPQKDGLVQVMLKGDVFGPSREALKYMAMYEDIKPALKTNQ</sequence>
<proteinExistence type="predicted"/>